<dbReference type="InParanoid" id="A0A1J7JD75"/>
<dbReference type="Proteomes" id="UP000182658">
    <property type="component" value="Unassembled WGS sequence"/>
</dbReference>
<name>A0A1J7JD75_9PEZI</name>
<accession>A0A1J7JD75</accession>
<protein>
    <submittedName>
        <fullName evidence="1">Uncharacterized protein</fullName>
    </submittedName>
</protein>
<evidence type="ECO:0000313" key="2">
    <source>
        <dbReference type="Proteomes" id="UP000182658"/>
    </source>
</evidence>
<reference evidence="1 2" key="1">
    <citation type="submission" date="2016-10" db="EMBL/GenBank/DDBJ databases">
        <title>Draft genome sequence of Coniochaeta ligniaria NRRL30616, a lignocellulolytic fungus for bioabatement of inhibitors in plant biomass hydrolysates.</title>
        <authorList>
            <consortium name="DOE Joint Genome Institute"/>
            <person name="Jimenez D.J."/>
            <person name="Hector R.E."/>
            <person name="Riley R."/>
            <person name="Sun H."/>
            <person name="Grigoriev I.V."/>
            <person name="Van Elsas J.D."/>
            <person name="Nichols N.N."/>
        </authorList>
    </citation>
    <scope>NUCLEOTIDE SEQUENCE [LARGE SCALE GENOMIC DNA]</scope>
    <source>
        <strain evidence="1 2">NRRL 30616</strain>
    </source>
</reference>
<organism evidence="1 2">
    <name type="scientific">Coniochaeta ligniaria NRRL 30616</name>
    <dbReference type="NCBI Taxonomy" id="1408157"/>
    <lineage>
        <taxon>Eukaryota</taxon>
        <taxon>Fungi</taxon>
        <taxon>Dikarya</taxon>
        <taxon>Ascomycota</taxon>
        <taxon>Pezizomycotina</taxon>
        <taxon>Sordariomycetes</taxon>
        <taxon>Sordariomycetidae</taxon>
        <taxon>Coniochaetales</taxon>
        <taxon>Coniochaetaceae</taxon>
        <taxon>Coniochaeta</taxon>
    </lineage>
</organism>
<dbReference type="OrthoDB" id="6079484at2759"/>
<sequence length="122" mass="13389">MSGSGGYNKYRCKYFSTHGCEHWVLVKNAACLYCVAAGRDDVGMPAEQLFNHPQEVCIPIVHQGTLSYTIIMELVQTGQSRNHGPLRHKATQQPLMPTITTSDTPGIVLPTAGMGTHTLYQN</sequence>
<dbReference type="EMBL" id="KV875099">
    <property type="protein sequence ID" value="OIW27188.1"/>
    <property type="molecule type" value="Genomic_DNA"/>
</dbReference>
<evidence type="ECO:0000313" key="1">
    <source>
        <dbReference type="EMBL" id="OIW27188.1"/>
    </source>
</evidence>
<proteinExistence type="predicted"/>
<keyword evidence="2" id="KW-1185">Reference proteome</keyword>
<gene>
    <name evidence="1" type="ORF">CONLIGDRAFT_682263</name>
</gene>
<dbReference type="AlphaFoldDB" id="A0A1J7JD75"/>